<dbReference type="EMBL" id="BQNB010009439">
    <property type="protein sequence ID" value="GJS63542.1"/>
    <property type="molecule type" value="Genomic_DNA"/>
</dbReference>
<reference evidence="1" key="1">
    <citation type="journal article" date="2022" name="Int. J. Mol. Sci.">
        <title>Draft Genome of Tanacetum Coccineum: Genomic Comparison of Closely Related Tanacetum-Family Plants.</title>
        <authorList>
            <person name="Yamashiro T."/>
            <person name="Shiraishi A."/>
            <person name="Nakayama K."/>
            <person name="Satake H."/>
        </authorList>
    </citation>
    <scope>NUCLEOTIDE SEQUENCE</scope>
</reference>
<name>A0ABQ4XE25_9ASTR</name>
<organism evidence="1 2">
    <name type="scientific">Tanacetum coccineum</name>
    <dbReference type="NCBI Taxonomy" id="301880"/>
    <lineage>
        <taxon>Eukaryota</taxon>
        <taxon>Viridiplantae</taxon>
        <taxon>Streptophyta</taxon>
        <taxon>Embryophyta</taxon>
        <taxon>Tracheophyta</taxon>
        <taxon>Spermatophyta</taxon>
        <taxon>Magnoliopsida</taxon>
        <taxon>eudicotyledons</taxon>
        <taxon>Gunneridae</taxon>
        <taxon>Pentapetalae</taxon>
        <taxon>asterids</taxon>
        <taxon>campanulids</taxon>
        <taxon>Asterales</taxon>
        <taxon>Asteraceae</taxon>
        <taxon>Asteroideae</taxon>
        <taxon>Anthemideae</taxon>
        <taxon>Anthemidinae</taxon>
        <taxon>Tanacetum</taxon>
    </lineage>
</organism>
<reference evidence="1" key="2">
    <citation type="submission" date="2022-01" db="EMBL/GenBank/DDBJ databases">
        <authorList>
            <person name="Yamashiro T."/>
            <person name="Shiraishi A."/>
            <person name="Satake H."/>
            <person name="Nakayama K."/>
        </authorList>
    </citation>
    <scope>NUCLEOTIDE SEQUENCE</scope>
</reference>
<gene>
    <name evidence="1" type="ORF">Tco_0678106</name>
</gene>
<keyword evidence="2" id="KW-1185">Reference proteome</keyword>
<sequence>METLRVEFNELTAMASELFSSGPELQLMTLGTISPGLVQNPSSSTPYVPPTKNDWDILFQPMFNEYFNPPESVVSPVPVVVAP</sequence>
<protein>
    <submittedName>
        <fullName evidence="1">Uncharacterized protein</fullName>
    </submittedName>
</protein>
<comment type="caution">
    <text evidence="1">The sequence shown here is derived from an EMBL/GenBank/DDBJ whole genome shotgun (WGS) entry which is preliminary data.</text>
</comment>
<accession>A0ABQ4XE25</accession>
<proteinExistence type="predicted"/>
<dbReference type="Proteomes" id="UP001151760">
    <property type="component" value="Unassembled WGS sequence"/>
</dbReference>
<evidence type="ECO:0000313" key="1">
    <source>
        <dbReference type="EMBL" id="GJS63542.1"/>
    </source>
</evidence>
<evidence type="ECO:0000313" key="2">
    <source>
        <dbReference type="Proteomes" id="UP001151760"/>
    </source>
</evidence>